<gene>
    <name evidence="1" type="ORF">H9652_04275</name>
</gene>
<organism evidence="1 2">
    <name type="scientific">Oerskovia rustica</name>
    <dbReference type="NCBI Taxonomy" id="2762237"/>
    <lineage>
        <taxon>Bacteria</taxon>
        <taxon>Bacillati</taxon>
        <taxon>Actinomycetota</taxon>
        <taxon>Actinomycetes</taxon>
        <taxon>Micrococcales</taxon>
        <taxon>Cellulomonadaceae</taxon>
        <taxon>Oerskovia</taxon>
    </lineage>
</organism>
<proteinExistence type="predicted"/>
<dbReference type="RefSeq" id="WP_191795031.1">
    <property type="nucleotide sequence ID" value="NZ_JACSQQ010000005.1"/>
</dbReference>
<comment type="caution">
    <text evidence="1">The sequence shown here is derived from an EMBL/GenBank/DDBJ whole genome shotgun (WGS) entry which is preliminary data.</text>
</comment>
<keyword evidence="2" id="KW-1185">Reference proteome</keyword>
<protein>
    <submittedName>
        <fullName evidence="1">Uncharacterized protein</fullName>
    </submittedName>
</protein>
<name>A0ABR8RPB5_9CELL</name>
<accession>A0ABR8RPB5</accession>
<evidence type="ECO:0000313" key="1">
    <source>
        <dbReference type="EMBL" id="MBD7949625.1"/>
    </source>
</evidence>
<dbReference type="EMBL" id="JACSQQ010000005">
    <property type="protein sequence ID" value="MBD7949625.1"/>
    <property type="molecule type" value="Genomic_DNA"/>
</dbReference>
<reference evidence="1 2" key="1">
    <citation type="submission" date="2020-08" db="EMBL/GenBank/DDBJ databases">
        <title>A Genomic Blueprint of the Chicken Gut Microbiome.</title>
        <authorList>
            <person name="Gilroy R."/>
            <person name="Ravi A."/>
            <person name="Getino M."/>
            <person name="Pursley I."/>
            <person name="Horton D.L."/>
            <person name="Alikhan N.-F."/>
            <person name="Baker D."/>
            <person name="Gharbi K."/>
            <person name="Hall N."/>
            <person name="Watson M."/>
            <person name="Adriaenssens E.M."/>
            <person name="Foster-Nyarko E."/>
            <person name="Jarju S."/>
            <person name="Secka A."/>
            <person name="Antonio M."/>
            <person name="Oren A."/>
            <person name="Chaudhuri R."/>
            <person name="La Ragione R.M."/>
            <person name="Hildebrand F."/>
            <person name="Pallen M.J."/>
        </authorList>
    </citation>
    <scope>NUCLEOTIDE SEQUENCE [LARGE SCALE GENOMIC DNA]</scope>
    <source>
        <strain evidence="1 2">Sa4CUA1</strain>
    </source>
</reference>
<dbReference type="Proteomes" id="UP000641803">
    <property type="component" value="Unassembled WGS sequence"/>
</dbReference>
<evidence type="ECO:0000313" key="2">
    <source>
        <dbReference type="Proteomes" id="UP000641803"/>
    </source>
</evidence>
<sequence length="128" mass="13678">MRLFKRRPRVSPAIEALVIPDPAPEYSVADRADGLPRRVPPLFFGAGASATTEDEAIVIALGALEQHGPREAAAVLEGFVSRELADTIPAREQIVQDPSAPYDDVEMEAFAPGSLADQAEAWLADGAR</sequence>